<evidence type="ECO:0000256" key="7">
    <source>
        <dbReference type="ARBA" id="ARBA00034617"/>
    </source>
</evidence>
<dbReference type="InterPro" id="IPR014001">
    <property type="entry name" value="Helicase_ATP-bd"/>
</dbReference>
<feature type="domain" description="Helicase C-terminal" evidence="10">
    <location>
        <begin position="704"/>
        <end position="888"/>
    </location>
</feature>
<dbReference type="Pfam" id="PF00271">
    <property type="entry name" value="Helicase_C"/>
    <property type="match status" value="1"/>
</dbReference>
<dbReference type="OrthoDB" id="9763310at2"/>
<dbReference type="InterPro" id="IPR002464">
    <property type="entry name" value="DNA/RNA_helicase_DEAH_CS"/>
</dbReference>
<dbReference type="Gene3D" id="3.40.50.300">
    <property type="entry name" value="P-loop containing nucleotide triphosphate hydrolases"/>
    <property type="match status" value="2"/>
</dbReference>
<evidence type="ECO:0000256" key="3">
    <source>
        <dbReference type="ARBA" id="ARBA00022801"/>
    </source>
</evidence>
<dbReference type="InterPro" id="IPR001650">
    <property type="entry name" value="Helicase_C-like"/>
</dbReference>
<dbReference type="PROSITE" id="PS00690">
    <property type="entry name" value="DEAH_ATP_HELICASE"/>
    <property type="match status" value="1"/>
</dbReference>
<dbReference type="PANTHER" id="PTHR13710">
    <property type="entry name" value="DNA HELICASE RECQ FAMILY MEMBER"/>
    <property type="match status" value="1"/>
</dbReference>
<keyword evidence="2" id="KW-0547">Nucleotide-binding</keyword>
<dbReference type="SMART" id="SM00487">
    <property type="entry name" value="DEXDc"/>
    <property type="match status" value="1"/>
</dbReference>
<evidence type="ECO:0000256" key="2">
    <source>
        <dbReference type="ARBA" id="ARBA00022741"/>
    </source>
</evidence>
<dbReference type="GO" id="GO:0005524">
    <property type="term" value="F:ATP binding"/>
    <property type="evidence" value="ECO:0007669"/>
    <property type="project" value="UniProtKB-KW"/>
</dbReference>
<dbReference type="EC" id="5.6.2.4" evidence="8"/>
<protein>
    <recommendedName>
        <fullName evidence="8">DNA 3'-5' helicase</fullName>
        <ecNumber evidence="8">5.6.2.4</ecNumber>
    </recommendedName>
</protein>
<sequence>MFSTSPWQLVYHLCGLTVLGSTPQQPLGAVPAPVRAALLHSALQLDSSVLEAEFVRTPLLFGAGEHVGVRAWRFTGARPGTLRDRQRRASTRTYASLDDFIRAHDLTRPTSGSDEHFAERIFLEEAFVPAFGLHGLSLLTPQERFTDSLGKARRIDFALHGDVKYAIEIEGAAYHARDRVTPEVFEDEKSRQRDLGAHGYRYVPFTVNDIRSGRAEAVLNELAMMDATLGRVWRAHDQGLSEGPSDAKITSLLEGVPQAFARTQTALLALLAETTDRGDAELHVVDAQAASPVIGLALLDLVACAERIFALYGQQVRLPRIHLTVHRPADEALYRSVLEAFLGESLQPNAATPDAWSTPFNVTFSNDPLDVDAADVVLAPKPFPSRRPVLLPHDLDARSHALLAQVGRTPPLQAQPVSPQRDVLDFFARRFFGVPELKPEQFKLVARALRQTSGLGLLPTGFGKSLVFQLFALLIPRTSLVISPLKALIRDQIHGLHRQGLVCAESISSTDSKAAKEAKLDGFRTHAYRLLYVAPERLQIKGFYEELRASMSNTPVGALVVDEAHCVSEWGHDFRPAYLQIGRLRTLLREASGRDVPIIALTATASAPVRADVLRVLGLDEGDVEQLASSDRPTISLSVHALNDSPYRSKADLLAHVVHDVVPKALRMKYEDIVPLRASERYEHAGVVFAVYANPHGKSSVFEGVHAIAKSVRERLLHDPAMVNVHASSSPSYCPECNSTMFVSASPKEIRAAGHAFKYGSRCLECDSVFQRAVYDDEWEEKVLATQDDFGDSRFPLLVATKGYGMGIDKRNIRFIVHHALSSGLEGYYQEAGRAGRDGAHAHAALIYAPPTESCWSQHLSKDGRPPCVTDERNFKFHKCPFGLESLCDYGRQARFVQESYPGVEHAVEQVEKTLERVVSGQAIETDDDEDLKHTQLSLYRLQQLGVLRGYALQYTSLRRVRFHIDLNPAWTVDSVRTELEDLLRQSGTPDPAKVMAPVLPRVSADGKERRRVNAASAGENKLDVLRKALTVLLDEVYRTVPRMRYQMLRNELAYARSRRDGVCRRVVIRGIFDTIDHIDQNTYNCGFCDVCVPDLQFKQTSATVPTRDVHIEQVARELHQVIETFDPASLRKVAELAVEHGATIGILARATHILERDGTNLSALYLAGDLSAHRPGQQEAALDYLRFGFEESARRGTDRDAVSLFYERARDVNPDHAFSWIVTSGSPFDTGRADDLKYLEGEATRTFGESSTSSRALRARRSTLQLGELRTALQRDVLMPLADLNAALQEITA</sequence>
<evidence type="ECO:0000256" key="8">
    <source>
        <dbReference type="ARBA" id="ARBA00034808"/>
    </source>
</evidence>
<dbReference type="GO" id="GO:0043590">
    <property type="term" value="C:bacterial nucleoid"/>
    <property type="evidence" value="ECO:0007669"/>
    <property type="project" value="TreeGrafter"/>
</dbReference>
<evidence type="ECO:0000256" key="6">
    <source>
        <dbReference type="ARBA" id="ARBA00023235"/>
    </source>
</evidence>
<dbReference type="InterPro" id="IPR027417">
    <property type="entry name" value="P-loop_NTPase"/>
</dbReference>
<gene>
    <name evidence="11" type="ORF">DES52_10961</name>
</gene>
<dbReference type="Pfam" id="PF00270">
    <property type="entry name" value="DEAD"/>
    <property type="match status" value="1"/>
</dbReference>
<dbReference type="GO" id="GO:0016787">
    <property type="term" value="F:hydrolase activity"/>
    <property type="evidence" value="ECO:0007669"/>
    <property type="project" value="UniProtKB-KW"/>
</dbReference>
<feature type="domain" description="Helicase ATP-binding" evidence="9">
    <location>
        <begin position="445"/>
        <end position="623"/>
    </location>
</feature>
<dbReference type="GO" id="GO:0006281">
    <property type="term" value="P:DNA repair"/>
    <property type="evidence" value="ECO:0007669"/>
    <property type="project" value="TreeGrafter"/>
</dbReference>
<dbReference type="GO" id="GO:0006310">
    <property type="term" value="P:DNA recombination"/>
    <property type="evidence" value="ECO:0007669"/>
    <property type="project" value="TreeGrafter"/>
</dbReference>
<keyword evidence="4" id="KW-0067">ATP-binding</keyword>
<dbReference type="GO" id="GO:0030894">
    <property type="term" value="C:replisome"/>
    <property type="evidence" value="ECO:0007669"/>
    <property type="project" value="TreeGrafter"/>
</dbReference>
<keyword evidence="5" id="KW-0238">DNA-binding</keyword>
<dbReference type="InterPro" id="IPR011545">
    <property type="entry name" value="DEAD/DEAH_box_helicase_dom"/>
</dbReference>
<evidence type="ECO:0000313" key="11">
    <source>
        <dbReference type="EMBL" id="PYE53289.1"/>
    </source>
</evidence>
<comment type="caution">
    <text evidence="11">The sequence shown here is derived from an EMBL/GenBank/DDBJ whole genome shotgun (WGS) entry which is preliminary data.</text>
</comment>
<dbReference type="CDD" id="cd17920">
    <property type="entry name" value="DEXHc_RecQ"/>
    <property type="match status" value="1"/>
</dbReference>
<dbReference type="PROSITE" id="PS51192">
    <property type="entry name" value="HELICASE_ATP_BIND_1"/>
    <property type="match status" value="1"/>
</dbReference>
<dbReference type="RefSeq" id="WP_110887097.1">
    <property type="nucleotide sequence ID" value="NZ_QJSX01000009.1"/>
</dbReference>
<keyword evidence="6" id="KW-0413">Isomerase</keyword>
<evidence type="ECO:0000259" key="9">
    <source>
        <dbReference type="PROSITE" id="PS51192"/>
    </source>
</evidence>
<dbReference type="GO" id="GO:0003677">
    <property type="term" value="F:DNA binding"/>
    <property type="evidence" value="ECO:0007669"/>
    <property type="project" value="UniProtKB-KW"/>
</dbReference>
<reference evidence="11 12" key="1">
    <citation type="submission" date="2018-06" db="EMBL/GenBank/DDBJ databases">
        <title>Genomic Encyclopedia of Type Strains, Phase IV (KMG-IV): sequencing the most valuable type-strain genomes for metagenomic binning, comparative biology and taxonomic classification.</title>
        <authorList>
            <person name="Goeker M."/>
        </authorList>
    </citation>
    <scope>NUCLEOTIDE SEQUENCE [LARGE SCALE GENOMIC DNA]</scope>
    <source>
        <strain evidence="11 12">DSM 18048</strain>
    </source>
</reference>
<evidence type="ECO:0000256" key="4">
    <source>
        <dbReference type="ARBA" id="ARBA00022840"/>
    </source>
</evidence>
<dbReference type="Gene3D" id="3.40.960.10">
    <property type="entry name" value="VSR Endonuclease"/>
    <property type="match status" value="1"/>
</dbReference>
<dbReference type="GO" id="GO:0005737">
    <property type="term" value="C:cytoplasm"/>
    <property type="evidence" value="ECO:0007669"/>
    <property type="project" value="TreeGrafter"/>
</dbReference>
<dbReference type="Proteomes" id="UP000248326">
    <property type="component" value="Unassembled WGS sequence"/>
</dbReference>
<name>A0A318S6L5_9DEIO</name>
<proteinExistence type="inferred from homology"/>
<dbReference type="GO" id="GO:0009378">
    <property type="term" value="F:four-way junction helicase activity"/>
    <property type="evidence" value="ECO:0007669"/>
    <property type="project" value="TreeGrafter"/>
</dbReference>
<keyword evidence="12" id="KW-1185">Reference proteome</keyword>
<organism evidence="11 12">
    <name type="scientific">Deinococcus yavapaiensis KR-236</name>
    <dbReference type="NCBI Taxonomy" id="694435"/>
    <lineage>
        <taxon>Bacteria</taxon>
        <taxon>Thermotogati</taxon>
        <taxon>Deinococcota</taxon>
        <taxon>Deinococci</taxon>
        <taxon>Deinococcales</taxon>
        <taxon>Deinococcaceae</taxon>
        <taxon>Deinococcus</taxon>
    </lineage>
</organism>
<evidence type="ECO:0000313" key="12">
    <source>
        <dbReference type="Proteomes" id="UP000248326"/>
    </source>
</evidence>
<keyword evidence="11" id="KW-0347">Helicase</keyword>
<dbReference type="PANTHER" id="PTHR13710:SF105">
    <property type="entry name" value="ATP-DEPENDENT DNA HELICASE Q1"/>
    <property type="match status" value="1"/>
</dbReference>
<evidence type="ECO:0000259" key="10">
    <source>
        <dbReference type="PROSITE" id="PS51194"/>
    </source>
</evidence>
<comment type="catalytic activity">
    <reaction evidence="7">
        <text>Couples ATP hydrolysis with the unwinding of duplex DNA by translocating in the 3'-5' direction.</text>
        <dbReference type="EC" id="5.6.2.4"/>
    </reaction>
</comment>
<comment type="similarity">
    <text evidence="1">Belongs to the helicase family. RecQ subfamily.</text>
</comment>
<evidence type="ECO:0000256" key="5">
    <source>
        <dbReference type="ARBA" id="ARBA00023125"/>
    </source>
</evidence>
<accession>A0A318S6L5</accession>
<dbReference type="GO" id="GO:0043138">
    <property type="term" value="F:3'-5' DNA helicase activity"/>
    <property type="evidence" value="ECO:0007669"/>
    <property type="project" value="UniProtKB-EC"/>
</dbReference>
<dbReference type="EMBL" id="QJSX01000009">
    <property type="protein sequence ID" value="PYE53289.1"/>
    <property type="molecule type" value="Genomic_DNA"/>
</dbReference>
<dbReference type="SUPFAM" id="SSF52540">
    <property type="entry name" value="P-loop containing nucleoside triphosphate hydrolases"/>
    <property type="match status" value="1"/>
</dbReference>
<keyword evidence="3" id="KW-0378">Hydrolase</keyword>
<evidence type="ECO:0000256" key="1">
    <source>
        <dbReference type="ARBA" id="ARBA00005446"/>
    </source>
</evidence>
<dbReference type="PROSITE" id="PS51194">
    <property type="entry name" value="HELICASE_CTER"/>
    <property type="match status" value="1"/>
</dbReference>